<keyword evidence="4" id="KW-1185">Reference proteome</keyword>
<accession>A0ABQ9TJG8</accession>
<reference evidence="3 4" key="1">
    <citation type="submission" date="2023-05" db="EMBL/GenBank/DDBJ databases">
        <title>B98-5 Cell Line De Novo Hybrid Assembly: An Optical Mapping Approach.</title>
        <authorList>
            <person name="Kananen K."/>
            <person name="Auerbach J.A."/>
            <person name="Kautto E."/>
            <person name="Blachly J.S."/>
        </authorList>
    </citation>
    <scope>NUCLEOTIDE SEQUENCE [LARGE SCALE GENOMIC DNA]</scope>
    <source>
        <strain evidence="3">B95-8</strain>
        <tissue evidence="3">Cell line</tissue>
    </source>
</reference>
<dbReference type="PANTHER" id="PTHR14695:SF8">
    <property type="entry name" value="SHC SH2 DOMAIN-BINDING PROTEIN 1"/>
    <property type="match status" value="1"/>
</dbReference>
<name>A0ABQ9TJG8_SAGOE</name>
<evidence type="ECO:0000259" key="2">
    <source>
        <dbReference type="Pfam" id="PF23762"/>
    </source>
</evidence>
<feature type="domain" description="SHC SH2" evidence="2">
    <location>
        <begin position="86"/>
        <end position="194"/>
    </location>
</feature>
<evidence type="ECO:0000313" key="4">
    <source>
        <dbReference type="Proteomes" id="UP001266305"/>
    </source>
</evidence>
<comment type="caution">
    <text evidence="3">The sequence shown here is derived from an EMBL/GenBank/DDBJ whole genome shotgun (WGS) entry which is preliminary data.</text>
</comment>
<organism evidence="3 4">
    <name type="scientific">Saguinus oedipus</name>
    <name type="common">Cotton-top tamarin</name>
    <name type="synonym">Oedipomidas oedipus</name>
    <dbReference type="NCBI Taxonomy" id="9490"/>
    <lineage>
        <taxon>Eukaryota</taxon>
        <taxon>Metazoa</taxon>
        <taxon>Chordata</taxon>
        <taxon>Craniata</taxon>
        <taxon>Vertebrata</taxon>
        <taxon>Euteleostomi</taxon>
        <taxon>Mammalia</taxon>
        <taxon>Eutheria</taxon>
        <taxon>Euarchontoglires</taxon>
        <taxon>Primates</taxon>
        <taxon>Haplorrhini</taxon>
        <taxon>Platyrrhini</taxon>
        <taxon>Cebidae</taxon>
        <taxon>Callitrichinae</taxon>
        <taxon>Saguinus</taxon>
    </lineage>
</organism>
<evidence type="ECO:0000256" key="1">
    <source>
        <dbReference type="SAM" id="MobiDB-lite"/>
    </source>
</evidence>
<dbReference type="InterPro" id="IPR045140">
    <property type="entry name" value="SHCBP1-like"/>
</dbReference>
<dbReference type="Pfam" id="PF23762">
    <property type="entry name" value="SHCBP_N"/>
    <property type="match status" value="1"/>
</dbReference>
<sequence length="228" mass="25474">MADGSLAGGGLEAAAMAPERTGWAAEQEPASPEKGELHHAGPEEPPLSGGLGRRGPRWAPGSQAFRTRLSRAEGTAQSPREVRKPDCKASEVKEFTADFLEKVLETCGWQAVWHTNVFKVLVEVTDVDFAALKAVVRLAEPYLCDSQVSTFTMECMKELLDLKEHRLPLQELWVVFDDSGVFDQTALAIEHVRVLKVEEEKDSEEEVAVRLIDRNRLMYKLYHSFTSY</sequence>
<dbReference type="Proteomes" id="UP001266305">
    <property type="component" value="Unassembled WGS sequence"/>
</dbReference>
<feature type="compositionally biased region" description="Basic and acidic residues" evidence="1">
    <location>
        <begin position="31"/>
        <end position="42"/>
    </location>
</feature>
<protein>
    <submittedName>
        <fullName evidence="3">SHC SH2 domain-binding protein 1</fullName>
    </submittedName>
</protein>
<gene>
    <name evidence="3" type="primary">SHCBP1_3</name>
    <name evidence="3" type="ORF">P7K49_036186</name>
</gene>
<proteinExistence type="predicted"/>
<dbReference type="PANTHER" id="PTHR14695">
    <property type="entry name" value="SHC SH2-DOMAIN BINDING PROTEIN 1-RELATED"/>
    <property type="match status" value="1"/>
</dbReference>
<dbReference type="EMBL" id="JASSZA010000021">
    <property type="protein sequence ID" value="KAK2084886.1"/>
    <property type="molecule type" value="Genomic_DNA"/>
</dbReference>
<evidence type="ECO:0000313" key="3">
    <source>
        <dbReference type="EMBL" id="KAK2084886.1"/>
    </source>
</evidence>
<feature type="compositionally biased region" description="Gly residues" evidence="1">
    <location>
        <begin position="1"/>
        <end position="11"/>
    </location>
</feature>
<feature type="region of interest" description="Disordered" evidence="1">
    <location>
        <begin position="1"/>
        <end position="85"/>
    </location>
</feature>
<dbReference type="InterPro" id="IPR057508">
    <property type="entry name" value="SHCBP-like_N"/>
</dbReference>